<protein>
    <submittedName>
        <fullName evidence="2">Ig domain-containing protein</fullName>
    </submittedName>
</protein>
<dbReference type="Proteomes" id="UP001172083">
    <property type="component" value="Unassembled WGS sequence"/>
</dbReference>
<dbReference type="NCBIfam" id="TIGR04131">
    <property type="entry name" value="Bac_Flav_CTERM"/>
    <property type="match status" value="1"/>
</dbReference>
<evidence type="ECO:0000313" key="3">
    <source>
        <dbReference type="Proteomes" id="UP001172083"/>
    </source>
</evidence>
<feature type="non-terminal residue" evidence="2">
    <location>
        <position position="1"/>
    </location>
</feature>
<dbReference type="SUPFAM" id="SSF49313">
    <property type="entry name" value="Cadherin-like"/>
    <property type="match status" value="6"/>
</dbReference>
<dbReference type="Gene3D" id="4.10.1080.10">
    <property type="entry name" value="TSP type-3 repeat"/>
    <property type="match status" value="1"/>
</dbReference>
<feature type="compositionally biased region" description="Acidic residues" evidence="1">
    <location>
        <begin position="890"/>
        <end position="930"/>
    </location>
</feature>
<dbReference type="RefSeq" id="WP_346762239.1">
    <property type="nucleotide sequence ID" value="NZ_JAUJEB010000011.1"/>
</dbReference>
<keyword evidence="3" id="KW-1185">Reference proteome</keyword>
<dbReference type="InterPro" id="IPR026341">
    <property type="entry name" value="T9SS_type_B"/>
</dbReference>
<sequence length="1146" mass="118012">VADGTYAVDITTTDADGGVTTQTVSIVIDPDTEAVYTVNAAQNEDSYSNGDQLASVADTDGAIMSAVIASGSLPSWMSLNATTGEITVNDATQVADGTYAVDITTTDADGGVTTQTVSIVIDPDTEAVYTVNAAQNEDSYSNGDQLASVADTDGAIMSAVIASGSLPSWMSLNATTGEITVNDATQVADGTYAVDITTTDADGGVTTQTVSIVIDPDTEAVYTVNAAQNEDSYSNGDQLASVADADGAITSAVIASGSLPGWMSLNATTGEITVNDATQVADGTYAVDITTTDADGGVTTQTVSIVIDPDTEAVYTVNAAQNEDSYSNGDQLASVADTDGAITNAVIASGSLPSWMSLNATTGEITVNDATQVADGTYAVDITTTDADGGVTTQTVSIVINADTEAVYTVNAAQNEDSYSNGDQLASVADADGAITSAVIASGSLPGWMSLNATTGEITVNDATQVADGNYTVDITTTDADGGTTTQTVSIVINADTEAVYTANAAQNEDSYSNGDQLASVADTDGAITGAVIASGTLPGWMSLNATTGEITVNDATQVANGTYTVDITTTDVDGGSTTQTVSIVINADTEAVYTVNAAQNEDGYSNGDQLASVADTDGAITSAVIAGGMLPVWMSLNATTGEITVNDATQVANGTYTVDITTTDAAGGTTTQTVSIVINEDVEATHVVPPADNVNNYNNGDVLASISDSDGPLVSATIVQGSLPPGATIDPVTGEIAVSDMSTLGEGTFSVEVETVDDEGGTTVQTITFTILPFDTDGDGIPDTVEQGPDPGNPVDSDMDGIPDFEDPDSDNDGISDDQESGPDDFNPVDTDGDNIPDYLDTDADNDGVPDWDESGTGIPPSGNDTDNDGVDDSFDPDNGGPGLNDMPMDTDNDGAPDYQDVDDDGDGIPTPEEDIDGNGQVNDDDSDGDGTPNYLDNDDDGDTVPTADEDVNENGDNTDDDTDGDGIPDYLDNDDDDDGIPTVDEDVNQNGDPTDDDTDNDGIPNYLDADDDGDGLDTRDEDFDQDNSLANDDCDGDGIEDYLDPDGCGLEFSKGFSPDNDGNNDHWNLTGIQNFPDNEVKIFNRWGNEVYTVKGYNNEEKAWRGQSNGKYIVGRKMVPDGTYFYVIDLGDGSKPLSGYVIIKR</sequence>
<feature type="compositionally biased region" description="Acidic residues" evidence="1">
    <location>
        <begin position="938"/>
        <end position="1002"/>
    </location>
</feature>
<evidence type="ECO:0000256" key="1">
    <source>
        <dbReference type="SAM" id="MobiDB-lite"/>
    </source>
</evidence>
<dbReference type="Pfam" id="PF13585">
    <property type="entry name" value="CHU_C"/>
    <property type="match status" value="1"/>
</dbReference>
<accession>A0ABT8LIY6</accession>
<dbReference type="InterPro" id="IPR013783">
    <property type="entry name" value="Ig-like_fold"/>
</dbReference>
<dbReference type="InterPro" id="IPR015919">
    <property type="entry name" value="Cadherin-like_sf"/>
</dbReference>
<dbReference type="InterPro" id="IPR028974">
    <property type="entry name" value="TSP_type-3_rpt"/>
</dbReference>
<name>A0ABT8LIY6_9BACT</name>
<feature type="compositionally biased region" description="Acidic residues" evidence="1">
    <location>
        <begin position="798"/>
        <end position="824"/>
    </location>
</feature>
<feature type="compositionally biased region" description="Acidic residues" evidence="1">
    <location>
        <begin position="1010"/>
        <end position="1027"/>
    </location>
</feature>
<reference evidence="2" key="1">
    <citation type="submission" date="2023-06" db="EMBL/GenBank/DDBJ databases">
        <title>Genomic of Agaribacillus aureum.</title>
        <authorList>
            <person name="Wang G."/>
        </authorList>
    </citation>
    <scope>NUCLEOTIDE SEQUENCE</scope>
    <source>
        <strain evidence="2">BMA12</strain>
    </source>
</reference>
<proteinExistence type="predicted"/>
<feature type="region of interest" description="Disordered" evidence="1">
    <location>
        <begin position="774"/>
        <end position="1040"/>
    </location>
</feature>
<dbReference type="EMBL" id="JAUJEB010000011">
    <property type="protein sequence ID" value="MDN5216902.1"/>
    <property type="molecule type" value="Genomic_DNA"/>
</dbReference>
<dbReference type="Gene3D" id="2.60.40.10">
    <property type="entry name" value="Immunoglobulins"/>
    <property type="match status" value="7"/>
</dbReference>
<gene>
    <name evidence="2" type="ORF">QQ020_32830</name>
</gene>
<feature type="compositionally biased region" description="Acidic residues" evidence="1">
    <location>
        <begin position="832"/>
        <end position="855"/>
    </location>
</feature>
<dbReference type="Pfam" id="PF05345">
    <property type="entry name" value="He_PIG"/>
    <property type="match status" value="7"/>
</dbReference>
<comment type="caution">
    <text evidence="2">The sequence shown here is derived from an EMBL/GenBank/DDBJ whole genome shotgun (WGS) entry which is preliminary data.</text>
</comment>
<organism evidence="2 3">
    <name type="scientific">Agaribacillus aureus</name>
    <dbReference type="NCBI Taxonomy" id="3051825"/>
    <lineage>
        <taxon>Bacteria</taxon>
        <taxon>Pseudomonadati</taxon>
        <taxon>Bacteroidota</taxon>
        <taxon>Cytophagia</taxon>
        <taxon>Cytophagales</taxon>
        <taxon>Splendidivirgaceae</taxon>
        <taxon>Agaribacillus</taxon>
    </lineage>
</organism>
<evidence type="ECO:0000313" key="2">
    <source>
        <dbReference type="EMBL" id="MDN5216902.1"/>
    </source>
</evidence>
<dbReference type="SUPFAM" id="SSF103647">
    <property type="entry name" value="TSP type-3 repeat"/>
    <property type="match status" value="1"/>
</dbReference>
<feature type="compositionally biased region" description="Acidic residues" evidence="1">
    <location>
        <begin position="867"/>
        <end position="877"/>
    </location>
</feature>